<keyword evidence="2 5" id="KW-0690">Ribosome biogenesis</keyword>
<comment type="similarity">
    <text evidence="5">Belongs to the RimM family.</text>
</comment>
<dbReference type="InterPro" id="IPR011033">
    <property type="entry name" value="PRC_barrel-like_sf"/>
</dbReference>
<dbReference type="GO" id="GO:0005737">
    <property type="term" value="C:cytoplasm"/>
    <property type="evidence" value="ECO:0007669"/>
    <property type="project" value="UniProtKB-SubCell"/>
</dbReference>
<dbReference type="Pfam" id="PF01782">
    <property type="entry name" value="RimM"/>
    <property type="match status" value="1"/>
</dbReference>
<dbReference type="Pfam" id="PF24986">
    <property type="entry name" value="PRC_RimM"/>
    <property type="match status" value="1"/>
</dbReference>
<dbReference type="EMBL" id="CAADEY010000001">
    <property type="protein sequence ID" value="VFJ42560.1"/>
    <property type="molecule type" value="Genomic_DNA"/>
</dbReference>
<evidence type="ECO:0000313" key="8">
    <source>
        <dbReference type="EMBL" id="VFJ42560.1"/>
    </source>
</evidence>
<comment type="subunit">
    <text evidence="5">Binds ribosomal protein uS19.</text>
</comment>
<feature type="domain" description="Ribosome maturation factor RimM PRC barrel" evidence="7">
    <location>
        <begin position="101"/>
        <end position="165"/>
    </location>
</feature>
<comment type="domain">
    <text evidence="5">The PRC barrel domain binds ribosomal protein uS19.</text>
</comment>
<gene>
    <name evidence="5" type="primary">rimM</name>
    <name evidence="8" type="ORF">BECKDK2373C_GA0170839_100197</name>
</gene>
<comment type="subcellular location">
    <subcellularLocation>
        <location evidence="5">Cytoplasm</location>
    </subcellularLocation>
</comment>
<keyword evidence="4 5" id="KW-0143">Chaperone</keyword>
<protein>
    <recommendedName>
        <fullName evidence="5">Ribosome maturation factor RimM</fullName>
    </recommendedName>
</protein>
<dbReference type="InterPro" id="IPR056792">
    <property type="entry name" value="PRC_RimM"/>
</dbReference>
<dbReference type="SUPFAM" id="SSF50346">
    <property type="entry name" value="PRC-barrel domain"/>
    <property type="match status" value="1"/>
</dbReference>
<dbReference type="PANTHER" id="PTHR33692">
    <property type="entry name" value="RIBOSOME MATURATION FACTOR RIMM"/>
    <property type="match status" value="1"/>
</dbReference>
<evidence type="ECO:0000256" key="2">
    <source>
        <dbReference type="ARBA" id="ARBA00022517"/>
    </source>
</evidence>
<dbReference type="GO" id="GO:0006364">
    <property type="term" value="P:rRNA processing"/>
    <property type="evidence" value="ECO:0007669"/>
    <property type="project" value="UniProtKB-UniRule"/>
</dbReference>
<accession>A0A450RTY8</accession>
<evidence type="ECO:0000256" key="3">
    <source>
        <dbReference type="ARBA" id="ARBA00022552"/>
    </source>
</evidence>
<dbReference type="InterPro" id="IPR011961">
    <property type="entry name" value="RimM"/>
</dbReference>
<feature type="domain" description="RimM N-terminal" evidence="6">
    <location>
        <begin position="6"/>
        <end position="90"/>
    </location>
</feature>
<dbReference type="InterPro" id="IPR036976">
    <property type="entry name" value="RimM_N_sf"/>
</dbReference>
<dbReference type="NCBIfam" id="TIGR02273">
    <property type="entry name" value="16S_RimM"/>
    <property type="match status" value="1"/>
</dbReference>
<dbReference type="GO" id="GO:0043022">
    <property type="term" value="F:ribosome binding"/>
    <property type="evidence" value="ECO:0007669"/>
    <property type="project" value="InterPro"/>
</dbReference>
<dbReference type="PANTHER" id="PTHR33692:SF1">
    <property type="entry name" value="RIBOSOME MATURATION FACTOR RIMM"/>
    <property type="match status" value="1"/>
</dbReference>
<evidence type="ECO:0000256" key="4">
    <source>
        <dbReference type="ARBA" id="ARBA00023186"/>
    </source>
</evidence>
<keyword evidence="1 5" id="KW-0963">Cytoplasm</keyword>
<evidence type="ECO:0000259" key="6">
    <source>
        <dbReference type="Pfam" id="PF01782"/>
    </source>
</evidence>
<proteinExistence type="inferred from homology"/>
<evidence type="ECO:0000256" key="1">
    <source>
        <dbReference type="ARBA" id="ARBA00022490"/>
    </source>
</evidence>
<dbReference type="SUPFAM" id="SSF50447">
    <property type="entry name" value="Translation proteins"/>
    <property type="match status" value="1"/>
</dbReference>
<dbReference type="InterPro" id="IPR002676">
    <property type="entry name" value="RimM_N"/>
</dbReference>
<dbReference type="GO" id="GO:0042274">
    <property type="term" value="P:ribosomal small subunit biogenesis"/>
    <property type="evidence" value="ECO:0007669"/>
    <property type="project" value="UniProtKB-UniRule"/>
</dbReference>
<dbReference type="HAMAP" id="MF_00014">
    <property type="entry name" value="Ribosome_mat_RimM"/>
    <property type="match status" value="1"/>
</dbReference>
<dbReference type="Gene3D" id="2.30.30.240">
    <property type="entry name" value="PRC-barrel domain"/>
    <property type="match status" value="1"/>
</dbReference>
<dbReference type="GO" id="GO:0005840">
    <property type="term" value="C:ribosome"/>
    <property type="evidence" value="ECO:0007669"/>
    <property type="project" value="InterPro"/>
</dbReference>
<sequence>MHKEIVVGHISGVYGIRGWVKVRSFTTPPDNILRYSPWGLRLPKGDEPFPVTVAEGRRYKNGCLVRLDACQDPDHALELVGADIVIDREQLPAPGEEEYYWTDLIGCRVLTRDGADLGRVDKLIETGANDVLVVKGDREYLIPFVPGRFILSVDLVNRVIRADWDTEI</sequence>
<evidence type="ECO:0000259" key="7">
    <source>
        <dbReference type="Pfam" id="PF24986"/>
    </source>
</evidence>
<dbReference type="InterPro" id="IPR009000">
    <property type="entry name" value="Transl_B-barrel_sf"/>
</dbReference>
<comment type="function">
    <text evidence="5">An accessory protein needed during the final step in the assembly of 30S ribosomal subunit, possibly for assembly of the head region. Essential for efficient processing of 16S rRNA. May be needed both before and after RbfA during the maturation of 16S rRNA. It has affinity for free ribosomal 30S subunits but not for 70S ribosomes.</text>
</comment>
<organism evidence="8">
    <name type="scientific">Candidatus Kentrum sp. DK</name>
    <dbReference type="NCBI Taxonomy" id="2126562"/>
    <lineage>
        <taxon>Bacteria</taxon>
        <taxon>Pseudomonadati</taxon>
        <taxon>Pseudomonadota</taxon>
        <taxon>Gammaproteobacteria</taxon>
        <taxon>Candidatus Kentrum</taxon>
    </lineage>
</organism>
<dbReference type="AlphaFoldDB" id="A0A450RTY8"/>
<reference evidence="8" key="1">
    <citation type="submission" date="2019-02" db="EMBL/GenBank/DDBJ databases">
        <authorList>
            <person name="Gruber-Vodicka R. H."/>
            <person name="Seah K. B. B."/>
        </authorList>
    </citation>
    <scope>NUCLEOTIDE SEQUENCE</scope>
    <source>
        <strain evidence="8">BECK_DK161</strain>
    </source>
</reference>
<keyword evidence="3 5" id="KW-0698">rRNA processing</keyword>
<dbReference type="Gene3D" id="2.40.30.60">
    <property type="entry name" value="RimM"/>
    <property type="match status" value="1"/>
</dbReference>
<evidence type="ECO:0000256" key="5">
    <source>
        <dbReference type="HAMAP-Rule" id="MF_00014"/>
    </source>
</evidence>
<name>A0A450RTY8_9GAMM</name>